<dbReference type="AlphaFoldDB" id="A0A6N3SYJ0"/>
<organism evidence="2 4">
    <name type="scientific">Acetobacter indonesiensis</name>
    <dbReference type="NCBI Taxonomy" id="104101"/>
    <lineage>
        <taxon>Bacteria</taxon>
        <taxon>Pseudomonadati</taxon>
        <taxon>Pseudomonadota</taxon>
        <taxon>Alphaproteobacteria</taxon>
        <taxon>Acetobacterales</taxon>
        <taxon>Acetobacteraceae</taxon>
        <taxon>Acetobacter</taxon>
    </lineage>
</organism>
<dbReference type="PANTHER" id="PTHR36849:SF1">
    <property type="entry name" value="CYTOPLASMIC PROTEIN"/>
    <property type="match status" value="1"/>
</dbReference>
<gene>
    <name evidence="1" type="ORF">Abin_006_029</name>
    <name evidence="2" type="ORF">AIN02nite_00310</name>
</gene>
<dbReference type="Proteomes" id="UP000032673">
    <property type="component" value="Unassembled WGS sequence"/>
</dbReference>
<accession>A0A6N3SYJ0</accession>
<dbReference type="EMBL" id="BAMW01000006">
    <property type="protein sequence ID" value="GAN62039.1"/>
    <property type="molecule type" value="Genomic_DNA"/>
</dbReference>
<protein>
    <recommendedName>
        <fullName evidence="5">Uroporphyrin-III methyltransferase</fullName>
    </recommendedName>
</protein>
<dbReference type="Pfam" id="PF22752">
    <property type="entry name" value="DUF488-N3i"/>
    <property type="match status" value="1"/>
</dbReference>
<keyword evidence="3" id="KW-1185">Reference proteome</keyword>
<dbReference type="Proteomes" id="UP000321104">
    <property type="component" value="Unassembled WGS sequence"/>
</dbReference>
<dbReference type="PANTHER" id="PTHR36849">
    <property type="entry name" value="CYTOPLASMIC PROTEIN-RELATED"/>
    <property type="match status" value="1"/>
</dbReference>
<evidence type="ECO:0008006" key="5">
    <source>
        <dbReference type="Google" id="ProtNLM"/>
    </source>
</evidence>
<dbReference type="InterPro" id="IPR052552">
    <property type="entry name" value="YeaO-like"/>
</dbReference>
<reference evidence="2 4" key="2">
    <citation type="submission" date="2019-07" db="EMBL/GenBank/DDBJ databases">
        <title>Whole genome shotgun sequence of Acetobacter indonesiensis NBRC 16471.</title>
        <authorList>
            <person name="Hosoyama A."/>
            <person name="Uohara A."/>
            <person name="Ohji S."/>
            <person name="Ichikawa N."/>
        </authorList>
    </citation>
    <scope>NUCLEOTIDE SEQUENCE [LARGE SCALE GENOMIC DNA]</scope>
    <source>
        <strain evidence="2 4">NBRC 16471</strain>
    </source>
</reference>
<evidence type="ECO:0000313" key="4">
    <source>
        <dbReference type="Proteomes" id="UP000321104"/>
    </source>
</evidence>
<comment type="caution">
    <text evidence="2">The sequence shown here is derived from an EMBL/GenBank/DDBJ whole genome shotgun (WGS) entry which is preliminary data.</text>
</comment>
<name>A0A6N3SYJ0_9PROT</name>
<proteinExistence type="predicted"/>
<dbReference type="EMBL" id="BJXQ01000001">
    <property type="protein sequence ID" value="GEN02006.1"/>
    <property type="molecule type" value="Genomic_DNA"/>
</dbReference>
<dbReference type="RefSeq" id="WP_084593383.1">
    <property type="nucleotide sequence ID" value="NZ_BAMW01000006.1"/>
</dbReference>
<evidence type="ECO:0000313" key="2">
    <source>
        <dbReference type="EMBL" id="GEN02006.1"/>
    </source>
</evidence>
<evidence type="ECO:0000313" key="3">
    <source>
        <dbReference type="Proteomes" id="UP000032673"/>
    </source>
</evidence>
<reference evidence="1 3" key="1">
    <citation type="submission" date="2012-11" db="EMBL/GenBank/DDBJ databases">
        <title>Whole genome sequence of Acetobacter indonesiensis 5H-1.</title>
        <authorList>
            <person name="Azuma Y."/>
            <person name="Higashiura N."/>
            <person name="Hirakawa H."/>
            <person name="Matsushita K."/>
        </authorList>
    </citation>
    <scope>NUCLEOTIDE SEQUENCE [LARGE SCALE GENOMIC DNA]</scope>
    <source>
        <strain evidence="1 3">5H-1</strain>
    </source>
</reference>
<evidence type="ECO:0000313" key="1">
    <source>
        <dbReference type="EMBL" id="GAN62039.1"/>
    </source>
</evidence>
<sequence>MPHGSQSASSSSAQAHHASSGVGPICIRRIYDDAQPDDGARVLVDRLWPRGISKDRAALTLWLKDVAPSTALRHWFGHDPARWDEFQKRYRAELDANPDAVQQLLAFARRGKLTLLYGARDTEHNEAVVLLQRLNVLLAA</sequence>